<evidence type="ECO:0000256" key="8">
    <source>
        <dbReference type="ARBA" id="ARBA00022605"/>
    </source>
</evidence>
<evidence type="ECO:0000256" key="5">
    <source>
        <dbReference type="ARBA" id="ARBA00005072"/>
    </source>
</evidence>
<evidence type="ECO:0000256" key="2">
    <source>
        <dbReference type="ARBA" id="ARBA00003109"/>
    </source>
</evidence>
<keyword evidence="9 17" id="KW-0808">Transferase</keyword>
<dbReference type="UniPathway" id="UPA00048">
    <property type="reaction ID" value="UER00073"/>
</dbReference>
<evidence type="ECO:0000313" key="19">
    <source>
        <dbReference type="EMBL" id="HGM97604.1"/>
    </source>
</evidence>
<comment type="cofactor">
    <cofactor evidence="1 16">
        <name>pyridoxal 5'-phosphate</name>
        <dbReference type="ChEBI" id="CHEBI:597326"/>
    </cofactor>
</comment>
<protein>
    <recommendedName>
        <fullName evidence="17">Branched-chain-amino-acid aminotransferase</fullName>
        <shortName evidence="17">BCAT</shortName>
        <ecNumber evidence="17">2.6.1.42</ecNumber>
    </recommendedName>
</protein>
<dbReference type="AlphaFoldDB" id="A0A7V3ZTX1"/>
<comment type="similarity">
    <text evidence="6 15">Belongs to the class-IV pyridoxal-phosphate-dependent aminotransferase family.</text>
</comment>
<dbReference type="InterPro" id="IPR001544">
    <property type="entry name" value="Aminotrans_IV"/>
</dbReference>
<dbReference type="PROSITE" id="PS00770">
    <property type="entry name" value="AA_TRANSFER_CLASS_4"/>
    <property type="match status" value="1"/>
</dbReference>
<evidence type="ECO:0000256" key="16">
    <source>
        <dbReference type="RuleBase" id="RU004516"/>
    </source>
</evidence>
<dbReference type="EMBL" id="DTDP01000148">
    <property type="protein sequence ID" value="HGK54023.1"/>
    <property type="molecule type" value="Genomic_DNA"/>
</dbReference>
<dbReference type="GO" id="GO:0009097">
    <property type="term" value="P:isoleucine biosynthetic process"/>
    <property type="evidence" value="ECO:0007669"/>
    <property type="project" value="UniProtKB-UniPathway"/>
</dbReference>
<comment type="catalytic activity">
    <reaction evidence="12 17">
        <text>L-valine + 2-oxoglutarate = 3-methyl-2-oxobutanoate + L-glutamate</text>
        <dbReference type="Rhea" id="RHEA:24813"/>
        <dbReference type="ChEBI" id="CHEBI:11851"/>
        <dbReference type="ChEBI" id="CHEBI:16810"/>
        <dbReference type="ChEBI" id="CHEBI:29985"/>
        <dbReference type="ChEBI" id="CHEBI:57762"/>
        <dbReference type="EC" id="2.6.1.42"/>
    </reaction>
</comment>
<dbReference type="InterPro" id="IPR043132">
    <property type="entry name" value="BCAT-like_C"/>
</dbReference>
<dbReference type="UniPathway" id="UPA00047">
    <property type="reaction ID" value="UER00058"/>
</dbReference>
<dbReference type="InterPro" id="IPR036038">
    <property type="entry name" value="Aminotransferase-like"/>
</dbReference>
<dbReference type="GO" id="GO:0005829">
    <property type="term" value="C:cytosol"/>
    <property type="evidence" value="ECO:0007669"/>
    <property type="project" value="TreeGrafter"/>
</dbReference>
<sequence length="308" mass="34935">MAKIKEAKYIWMNGKLVPWNEAKVHVLTHALHYSSCVFEGIRCYKTKKGPAVFRLKEHIKRLFDSAKIYRMEIPFSLEEIMNACIETIKANELEECYIRPLVYRGYYDLGVNPFSCPVEVAIAVWEWGKYLGPEAIEKGVDVMISSWTRIAPNTVPPMAKAAGNYSNAQLIKMEAVIYGFAEGIALDAYGFVSEGSGENIFIVKDGIIYTPFFDACILPGITRDTVIRIAKDEGIEVKEVPIPREFLYIADEVFFTGTAAEITPIRSIDKIIIGKGERGPITKRLQEIFFSYVNAEIPDKYNWLTFIK</sequence>
<evidence type="ECO:0000256" key="12">
    <source>
        <dbReference type="ARBA" id="ARBA00048212"/>
    </source>
</evidence>
<keyword evidence="10 16" id="KW-0663">Pyridoxal phosphate</keyword>
<name>A0A7V3ZTX1_UNCW3</name>
<comment type="pathway">
    <text evidence="4 17">Amino-acid biosynthesis; L-valine biosynthesis; L-valine from pyruvate: step 4/4.</text>
</comment>
<reference evidence="18" key="1">
    <citation type="journal article" date="2020" name="mSystems">
        <title>Genome- and Community-Level Interaction Insights into Carbon Utilization and Element Cycling Functions of Hydrothermarchaeota in Hydrothermal Sediment.</title>
        <authorList>
            <person name="Zhou Z."/>
            <person name="Liu Y."/>
            <person name="Xu W."/>
            <person name="Pan J."/>
            <person name="Luo Z.H."/>
            <person name="Li M."/>
        </authorList>
    </citation>
    <scope>NUCLEOTIDE SEQUENCE [LARGE SCALE GENOMIC DNA]</scope>
    <source>
        <strain evidence="19">SpSt-626</strain>
        <strain evidence="18">SpSt-695</strain>
    </source>
</reference>
<proteinExistence type="inferred from homology"/>
<comment type="function">
    <text evidence="2 17">Acts on leucine, isoleucine and valine.</text>
</comment>
<keyword evidence="8 17" id="KW-0028">Amino-acid biosynthesis</keyword>
<dbReference type="PANTHER" id="PTHR42743">
    <property type="entry name" value="AMINO-ACID AMINOTRANSFERASE"/>
    <property type="match status" value="1"/>
</dbReference>
<evidence type="ECO:0000256" key="4">
    <source>
        <dbReference type="ARBA" id="ARBA00004931"/>
    </source>
</evidence>
<comment type="caution">
    <text evidence="18">The sequence shown here is derived from an EMBL/GenBank/DDBJ whole genome shotgun (WGS) entry which is preliminary data.</text>
</comment>
<evidence type="ECO:0000256" key="11">
    <source>
        <dbReference type="ARBA" id="ARBA00023304"/>
    </source>
</evidence>
<dbReference type="FunFam" id="3.30.470.10:FF:000006">
    <property type="entry name" value="Branched-chain-amino-acid aminotransferase"/>
    <property type="match status" value="1"/>
</dbReference>
<dbReference type="InterPro" id="IPR033939">
    <property type="entry name" value="BCAT_family"/>
</dbReference>
<evidence type="ECO:0000256" key="10">
    <source>
        <dbReference type="ARBA" id="ARBA00022898"/>
    </source>
</evidence>
<evidence type="ECO:0000256" key="3">
    <source>
        <dbReference type="ARBA" id="ARBA00004824"/>
    </source>
</evidence>
<evidence type="ECO:0000256" key="7">
    <source>
        <dbReference type="ARBA" id="ARBA00022576"/>
    </source>
</evidence>
<dbReference type="Gene3D" id="3.20.10.10">
    <property type="entry name" value="D-amino Acid Aminotransferase, subunit A, domain 2"/>
    <property type="match status" value="1"/>
</dbReference>
<dbReference type="NCBIfam" id="NF005146">
    <property type="entry name" value="PRK06606.1"/>
    <property type="match status" value="1"/>
</dbReference>
<dbReference type="InterPro" id="IPR043131">
    <property type="entry name" value="BCAT-like_N"/>
</dbReference>
<keyword evidence="7 17" id="KW-0032">Aminotransferase</keyword>
<dbReference type="Pfam" id="PF01063">
    <property type="entry name" value="Aminotran_4"/>
    <property type="match status" value="1"/>
</dbReference>
<evidence type="ECO:0000256" key="6">
    <source>
        <dbReference type="ARBA" id="ARBA00009320"/>
    </source>
</evidence>
<evidence type="ECO:0000256" key="14">
    <source>
        <dbReference type="ARBA" id="ARBA00049229"/>
    </source>
</evidence>
<dbReference type="PANTHER" id="PTHR42743:SF11">
    <property type="entry name" value="AMINODEOXYCHORISMATE LYASE"/>
    <property type="match status" value="1"/>
</dbReference>
<dbReference type="Gene3D" id="3.30.470.10">
    <property type="match status" value="1"/>
</dbReference>
<dbReference type="SUPFAM" id="SSF56752">
    <property type="entry name" value="D-aminoacid aminotransferase-like PLP-dependent enzymes"/>
    <property type="match status" value="1"/>
</dbReference>
<comment type="catalytic activity">
    <reaction evidence="14 17">
        <text>L-leucine + 2-oxoglutarate = 4-methyl-2-oxopentanoate + L-glutamate</text>
        <dbReference type="Rhea" id="RHEA:18321"/>
        <dbReference type="ChEBI" id="CHEBI:16810"/>
        <dbReference type="ChEBI" id="CHEBI:17865"/>
        <dbReference type="ChEBI" id="CHEBI:29985"/>
        <dbReference type="ChEBI" id="CHEBI:57427"/>
        <dbReference type="EC" id="2.6.1.42"/>
    </reaction>
</comment>
<dbReference type="CDD" id="cd01557">
    <property type="entry name" value="BCAT_beta_family"/>
    <property type="match status" value="1"/>
</dbReference>
<comment type="catalytic activity">
    <reaction evidence="13 17">
        <text>L-isoleucine + 2-oxoglutarate = (S)-3-methyl-2-oxopentanoate + L-glutamate</text>
        <dbReference type="Rhea" id="RHEA:24801"/>
        <dbReference type="ChEBI" id="CHEBI:16810"/>
        <dbReference type="ChEBI" id="CHEBI:29985"/>
        <dbReference type="ChEBI" id="CHEBI:35146"/>
        <dbReference type="ChEBI" id="CHEBI:58045"/>
        <dbReference type="EC" id="2.6.1.42"/>
    </reaction>
</comment>
<accession>A0A7V3ZTX1</accession>
<evidence type="ECO:0000256" key="1">
    <source>
        <dbReference type="ARBA" id="ARBA00001933"/>
    </source>
</evidence>
<evidence type="ECO:0000313" key="18">
    <source>
        <dbReference type="EMBL" id="HGK54023.1"/>
    </source>
</evidence>
<dbReference type="FunFam" id="3.20.10.10:FF:000001">
    <property type="entry name" value="Branched-chain-amino-acid aminotransferase"/>
    <property type="match status" value="1"/>
</dbReference>
<evidence type="ECO:0000256" key="17">
    <source>
        <dbReference type="RuleBase" id="RU364094"/>
    </source>
</evidence>
<dbReference type="GO" id="GO:0004084">
    <property type="term" value="F:branched-chain-amino-acid transaminase activity"/>
    <property type="evidence" value="ECO:0007669"/>
    <property type="project" value="UniProtKB-EC"/>
</dbReference>
<dbReference type="UniPathway" id="UPA00049">
    <property type="reaction ID" value="UER00062"/>
</dbReference>
<dbReference type="GO" id="GO:0009099">
    <property type="term" value="P:L-valine biosynthetic process"/>
    <property type="evidence" value="ECO:0007669"/>
    <property type="project" value="UniProtKB-UniPathway"/>
</dbReference>
<comment type="pathway">
    <text evidence="5 17">Amino-acid biosynthesis; L-leucine biosynthesis; L-leucine from 3-methyl-2-oxobutanoate: step 4/4.</text>
</comment>
<evidence type="ECO:0000256" key="15">
    <source>
        <dbReference type="RuleBase" id="RU004106"/>
    </source>
</evidence>
<dbReference type="NCBIfam" id="TIGR01122">
    <property type="entry name" value="ilvE_I"/>
    <property type="match status" value="1"/>
</dbReference>
<dbReference type="InterPro" id="IPR005785">
    <property type="entry name" value="B_amino_transI"/>
</dbReference>
<comment type="pathway">
    <text evidence="3 17">Amino-acid biosynthesis; L-isoleucine biosynthesis; L-isoleucine from 2-oxobutanoate: step 4/4.</text>
</comment>
<keyword evidence="11 17" id="KW-0100">Branched-chain amino acid biosynthesis</keyword>
<evidence type="ECO:0000256" key="13">
    <source>
        <dbReference type="ARBA" id="ARBA00048798"/>
    </source>
</evidence>
<dbReference type="EMBL" id="DTAR01000083">
    <property type="protein sequence ID" value="HGM97604.1"/>
    <property type="molecule type" value="Genomic_DNA"/>
</dbReference>
<dbReference type="EC" id="2.6.1.42" evidence="17"/>
<dbReference type="InterPro" id="IPR050571">
    <property type="entry name" value="Class-IV_PLP-Dep_Aminotrnsfr"/>
</dbReference>
<dbReference type="GO" id="GO:0009098">
    <property type="term" value="P:L-leucine biosynthetic process"/>
    <property type="evidence" value="ECO:0007669"/>
    <property type="project" value="UniProtKB-UniPathway"/>
</dbReference>
<organism evidence="18">
    <name type="scientific">candidate division WOR-3 bacterium</name>
    <dbReference type="NCBI Taxonomy" id="2052148"/>
    <lineage>
        <taxon>Bacteria</taxon>
        <taxon>Bacteria division WOR-3</taxon>
    </lineage>
</organism>
<gene>
    <name evidence="17" type="primary">ilvE</name>
    <name evidence="19" type="ORF">ENT96_00950</name>
    <name evidence="18" type="ORF">ENU72_03250</name>
</gene>
<dbReference type="InterPro" id="IPR018300">
    <property type="entry name" value="Aminotrans_IV_CS"/>
</dbReference>
<evidence type="ECO:0000256" key="9">
    <source>
        <dbReference type="ARBA" id="ARBA00022679"/>
    </source>
</evidence>